<dbReference type="EMBL" id="GIBP01004703">
    <property type="protein sequence ID" value="NDV33672.1"/>
    <property type="molecule type" value="Transcribed_RNA"/>
</dbReference>
<reference evidence="2" key="1">
    <citation type="journal article" date="2020" name="J. Eukaryot. Microbiol.">
        <title>De novo Sequencing, Assembly and Annotation of the Transcriptome for the Free-Living Testate Amoeba Arcella intermedia.</title>
        <authorList>
            <person name="Ribeiro G.M."/>
            <person name="Porfirio-Sousa A.L."/>
            <person name="Maurer-Alcala X.X."/>
            <person name="Katz L.A."/>
            <person name="Lahr D.J.G."/>
        </authorList>
    </citation>
    <scope>NUCLEOTIDE SEQUENCE</scope>
</reference>
<dbReference type="PANTHER" id="PTHR13308">
    <property type="entry name" value="NEDD4-BINDING PROTEIN 2-LIKE 1"/>
    <property type="match status" value="1"/>
</dbReference>
<dbReference type="AlphaFoldDB" id="A0A6B2L9F1"/>
<protein>
    <recommendedName>
        <fullName evidence="1">Swiss Army Knife 2H phosphoesterase domain-containing protein</fullName>
    </recommendedName>
</protein>
<dbReference type="Gene3D" id="3.40.50.300">
    <property type="entry name" value="P-loop containing nucleotide triphosphate hydrolases"/>
    <property type="match status" value="1"/>
</dbReference>
<dbReference type="InterPro" id="IPR027417">
    <property type="entry name" value="P-loop_NTPase"/>
</dbReference>
<name>A0A6B2L9F1_9EUKA</name>
<dbReference type="InterPro" id="IPR054498">
    <property type="entry name" value="2H-SAK"/>
</dbReference>
<dbReference type="InterPro" id="IPR026302">
    <property type="entry name" value="NEDD4-bd_p2"/>
</dbReference>
<accession>A0A6B2L9F1</accession>
<sequence length="300" mass="34212">MAHKLLQENDAKVHAEADKKMLNHKGEYVFNPKNLGAAHAGCVSDIAQGMKEGEHFLVVSNTATCYWEMYEYVRLALQHNYEIRFVEPETEWSKNAEALFEKNSHAVPIASIKNQLDNLAKNPTLPVKEMVPKILATMGCRPCSYRPGINITRFFSYGLTADKMANHIRKLKEHLGEEYNDYYKNLCSRDGGINEQVGGHVYHITLSAFEMEEDKYFADEKNRKSYGNSLKQIKSHPTFLGVGRVRKGEDVSYFVVAEWAEFALLRQSLSLKPLNLHVSLGFKPNDIHDIPKDKTTIFLN</sequence>
<proteinExistence type="predicted"/>
<evidence type="ECO:0000313" key="2">
    <source>
        <dbReference type="EMBL" id="NDV33672.1"/>
    </source>
</evidence>
<evidence type="ECO:0000259" key="1">
    <source>
        <dbReference type="Pfam" id="PF22547"/>
    </source>
</evidence>
<feature type="domain" description="Swiss Army Knife 2H phosphoesterase" evidence="1">
    <location>
        <begin position="191"/>
        <end position="288"/>
    </location>
</feature>
<organism evidence="2">
    <name type="scientific">Arcella intermedia</name>
    <dbReference type="NCBI Taxonomy" id="1963864"/>
    <lineage>
        <taxon>Eukaryota</taxon>
        <taxon>Amoebozoa</taxon>
        <taxon>Tubulinea</taxon>
        <taxon>Elardia</taxon>
        <taxon>Arcellinida</taxon>
        <taxon>Sphaerothecina</taxon>
        <taxon>Arcellidae</taxon>
        <taxon>Arcella</taxon>
    </lineage>
</organism>
<dbReference type="Pfam" id="PF22547">
    <property type="entry name" value="2H-SAK"/>
    <property type="match status" value="1"/>
</dbReference>
<dbReference type="PANTHER" id="PTHR13308:SF40">
    <property type="entry name" value="NEDD4-BINDING PROTEIN 2-LIKE 1"/>
    <property type="match status" value="1"/>
</dbReference>